<evidence type="ECO:0000313" key="5">
    <source>
        <dbReference type="EMBL" id="UOB16857.1"/>
    </source>
</evidence>
<dbReference type="PANTHER" id="PTHR47893">
    <property type="entry name" value="REGULATORY PROTEIN PCHR"/>
    <property type="match status" value="1"/>
</dbReference>
<dbReference type="Gene3D" id="1.10.10.60">
    <property type="entry name" value="Homeodomain-like"/>
    <property type="match status" value="2"/>
</dbReference>
<keyword evidence="6" id="KW-1185">Reference proteome</keyword>
<dbReference type="Pfam" id="PF12833">
    <property type="entry name" value="HTH_18"/>
    <property type="match status" value="1"/>
</dbReference>
<organism evidence="5 6">
    <name type="scientific">Abyssalbus ytuae</name>
    <dbReference type="NCBI Taxonomy" id="2926907"/>
    <lineage>
        <taxon>Bacteria</taxon>
        <taxon>Pseudomonadati</taxon>
        <taxon>Bacteroidota</taxon>
        <taxon>Flavobacteriia</taxon>
        <taxon>Flavobacteriales</taxon>
        <taxon>Flavobacteriaceae</taxon>
        <taxon>Abyssalbus</taxon>
    </lineage>
</organism>
<name>A0A9E7CTU8_9FLAO</name>
<keyword evidence="2" id="KW-0238">DNA-binding</keyword>
<dbReference type="GO" id="GO:0003700">
    <property type="term" value="F:DNA-binding transcription factor activity"/>
    <property type="evidence" value="ECO:0007669"/>
    <property type="project" value="InterPro"/>
</dbReference>
<dbReference type="PROSITE" id="PS00041">
    <property type="entry name" value="HTH_ARAC_FAMILY_1"/>
    <property type="match status" value="1"/>
</dbReference>
<dbReference type="InterPro" id="IPR018062">
    <property type="entry name" value="HTH_AraC-typ_CS"/>
</dbReference>
<dbReference type="KEGG" id="fbm:MQE35_14065"/>
<dbReference type="InterPro" id="IPR053142">
    <property type="entry name" value="PchR_regulatory_protein"/>
</dbReference>
<feature type="domain" description="HTH araC/xylS-type" evidence="4">
    <location>
        <begin position="231"/>
        <end position="329"/>
    </location>
</feature>
<gene>
    <name evidence="5" type="ORF">MQE35_14065</name>
</gene>
<keyword evidence="3" id="KW-0804">Transcription</keyword>
<dbReference type="SUPFAM" id="SSF46689">
    <property type="entry name" value="Homeodomain-like"/>
    <property type="match status" value="1"/>
</dbReference>
<evidence type="ECO:0000256" key="3">
    <source>
        <dbReference type="ARBA" id="ARBA00023163"/>
    </source>
</evidence>
<reference evidence="5" key="1">
    <citation type="submission" date="2022-03" db="EMBL/GenBank/DDBJ databases">
        <title>Description of Abyssus ytuae gen. nov., sp. nov., a novel member of the family Flavobacteriaceae isolated from the sediment of Mariana Trench.</title>
        <authorList>
            <person name="Zhang J."/>
            <person name="Xu X."/>
        </authorList>
    </citation>
    <scope>NUCLEOTIDE SEQUENCE</scope>
    <source>
        <strain evidence="5">MT3330</strain>
    </source>
</reference>
<proteinExistence type="predicted"/>
<dbReference type="EMBL" id="CP094358">
    <property type="protein sequence ID" value="UOB16857.1"/>
    <property type="molecule type" value="Genomic_DNA"/>
</dbReference>
<dbReference type="GO" id="GO:0043565">
    <property type="term" value="F:sequence-specific DNA binding"/>
    <property type="evidence" value="ECO:0007669"/>
    <property type="project" value="InterPro"/>
</dbReference>
<evidence type="ECO:0000256" key="2">
    <source>
        <dbReference type="ARBA" id="ARBA00023125"/>
    </source>
</evidence>
<dbReference type="Proteomes" id="UP000831290">
    <property type="component" value="Chromosome"/>
</dbReference>
<dbReference type="InterPro" id="IPR018060">
    <property type="entry name" value="HTH_AraC"/>
</dbReference>
<evidence type="ECO:0000259" key="4">
    <source>
        <dbReference type="PROSITE" id="PS01124"/>
    </source>
</evidence>
<dbReference type="SMART" id="SM00342">
    <property type="entry name" value="HTH_ARAC"/>
    <property type="match status" value="1"/>
</dbReference>
<accession>A0A9E7CTU8</accession>
<evidence type="ECO:0000313" key="6">
    <source>
        <dbReference type="Proteomes" id="UP000831290"/>
    </source>
</evidence>
<dbReference type="PANTHER" id="PTHR47893:SF1">
    <property type="entry name" value="REGULATORY PROTEIN PCHR"/>
    <property type="match status" value="1"/>
</dbReference>
<dbReference type="RefSeq" id="WP_255842104.1">
    <property type="nucleotide sequence ID" value="NZ_CP094358.1"/>
</dbReference>
<keyword evidence="1" id="KW-0805">Transcription regulation</keyword>
<dbReference type="PROSITE" id="PS01124">
    <property type="entry name" value="HTH_ARAC_FAMILY_2"/>
    <property type="match status" value="1"/>
</dbReference>
<sequence>MESVLKSTIFKENTLIKTYTKDFKTTILQENVKEVNSNGIKGLIKGIQLDGVYINVHDIYVEDSYYMDVVHDFPFFKLHFEIQGSSNYTPHNTLSLPVYIPDGHFNLFYFPEVKGRLSYETTRRKTLEIKFTERYIKKIIGKDFKNVLSEFGQSVLKRKPYKMWNDSIPISVDLQIIINKIISCNYPPDIKKAFLESQVTELLTILFAKIVSKDIENNIRQLAREELMKIKKVETYIKQNIRKKITISELASVGGLNTSKLKYDFKRVFSTTIFKYITKLRMEEAQKLIIDHNYTITQASYEVGYKNPQHFTVAFKKMYGYLPSDLNKLKLV</sequence>
<dbReference type="AlphaFoldDB" id="A0A9E7CTU8"/>
<evidence type="ECO:0000256" key="1">
    <source>
        <dbReference type="ARBA" id="ARBA00023015"/>
    </source>
</evidence>
<protein>
    <submittedName>
        <fullName evidence="5">AraC family transcriptional regulator</fullName>
    </submittedName>
</protein>
<dbReference type="InterPro" id="IPR009057">
    <property type="entry name" value="Homeodomain-like_sf"/>
</dbReference>